<gene>
    <name evidence="2" type="ORF">G8M10_001229</name>
    <name evidence="3" type="ORF">G8N10_003405</name>
    <name evidence="1" type="ORF">G9B75_001271</name>
</gene>
<proteinExistence type="predicted"/>
<comment type="caution">
    <text evidence="2">The sequence shown here is derived from an EMBL/GenBank/DDBJ whole genome shotgun (WGS) entry which is preliminary data.</text>
</comment>
<reference evidence="2" key="2">
    <citation type="submission" date="2020-02" db="EMBL/GenBank/DDBJ databases">
        <authorList>
            <consortium name="NCBI Pathogen Detection Project"/>
        </authorList>
    </citation>
    <scope>NUCLEOTIDE SEQUENCE</scope>
    <source>
        <strain evidence="3">MA.RM_159</strain>
        <strain evidence="2">MA.RM_463</strain>
        <strain evidence="1">MA.RM_478</strain>
    </source>
</reference>
<sequence length="94" mass="11139">MKIITHVVPGSGMAAIYDDIADSPRFVIKGKLRHVENDPKELLICVPMRSEWLFYWIKGEKYCARRWARKVSRHCVTRLNLKKQSYKRYNSRGK</sequence>
<evidence type="ECO:0000313" key="1">
    <source>
        <dbReference type="EMBL" id="HAF1397747.1"/>
    </source>
</evidence>
<evidence type="ECO:0008006" key="4">
    <source>
        <dbReference type="Google" id="ProtNLM"/>
    </source>
</evidence>
<name>A0A744NHE4_SALER</name>
<evidence type="ECO:0000313" key="3">
    <source>
        <dbReference type="EMBL" id="HAF6374505.1"/>
    </source>
</evidence>
<dbReference type="AlphaFoldDB" id="A0A744NHE4"/>
<dbReference type="EMBL" id="DAAUMT010000003">
    <property type="protein sequence ID" value="HAF1397747.1"/>
    <property type="molecule type" value="Genomic_DNA"/>
</dbReference>
<evidence type="ECO:0000313" key="2">
    <source>
        <dbReference type="EMBL" id="HAF2744088.1"/>
    </source>
</evidence>
<accession>A0A744NHE4</accession>
<protein>
    <recommendedName>
        <fullName evidence="4">Doubtful CDS found within S. typhi pathogenicity island</fullName>
    </recommendedName>
</protein>
<dbReference type="EMBL" id="DAAVUE010000012">
    <property type="protein sequence ID" value="HAF6374505.1"/>
    <property type="molecule type" value="Genomic_DNA"/>
</dbReference>
<reference evidence="2" key="1">
    <citation type="journal article" date="2018" name="Genome Biol.">
        <title>SKESA: strategic k-mer extension for scrupulous assemblies.</title>
        <authorList>
            <person name="Souvorov A."/>
            <person name="Agarwala R."/>
            <person name="Lipman D.J."/>
        </authorList>
    </citation>
    <scope>NUCLEOTIDE SEQUENCE</scope>
    <source>
        <strain evidence="3">MA.RM_159</strain>
        <strain evidence="2">MA.RM_463</strain>
        <strain evidence="1">MA.RM_478</strain>
    </source>
</reference>
<dbReference type="EMBL" id="DAAULU010000003">
    <property type="protein sequence ID" value="HAF2744088.1"/>
    <property type="molecule type" value="Genomic_DNA"/>
</dbReference>
<organism evidence="2">
    <name type="scientific">Salmonella enterica</name>
    <name type="common">Salmonella choleraesuis</name>
    <dbReference type="NCBI Taxonomy" id="28901"/>
    <lineage>
        <taxon>Bacteria</taxon>
        <taxon>Pseudomonadati</taxon>
        <taxon>Pseudomonadota</taxon>
        <taxon>Gammaproteobacteria</taxon>
        <taxon>Enterobacterales</taxon>
        <taxon>Enterobacteriaceae</taxon>
        <taxon>Salmonella</taxon>
    </lineage>
</organism>